<dbReference type="Gene3D" id="1.10.287.470">
    <property type="entry name" value="Helix hairpin bin"/>
    <property type="match status" value="1"/>
</dbReference>
<evidence type="ECO:0000256" key="3">
    <source>
        <dbReference type="SAM" id="SignalP"/>
    </source>
</evidence>
<dbReference type="SUPFAM" id="SSF111369">
    <property type="entry name" value="HlyD-like secretion proteins"/>
    <property type="match status" value="1"/>
</dbReference>
<comment type="similarity">
    <text evidence="1">Belongs to the membrane fusion protein (MFP) (TC 8.A.1) family.</text>
</comment>
<feature type="region of interest" description="Disordered" evidence="2">
    <location>
        <begin position="360"/>
        <end position="379"/>
    </location>
</feature>
<dbReference type="Gene3D" id="2.40.30.170">
    <property type="match status" value="1"/>
</dbReference>
<dbReference type="Pfam" id="PF25954">
    <property type="entry name" value="Beta-barrel_RND_2"/>
    <property type="match status" value="1"/>
</dbReference>
<evidence type="ECO:0000313" key="8">
    <source>
        <dbReference type="Proteomes" id="UP001595705"/>
    </source>
</evidence>
<protein>
    <submittedName>
        <fullName evidence="7">Efflux RND transporter periplasmic adaptor subunit</fullName>
    </submittedName>
</protein>
<dbReference type="RefSeq" id="WP_386742744.1">
    <property type="nucleotide sequence ID" value="NZ_JBHRYA010000003.1"/>
</dbReference>
<proteinExistence type="inferred from homology"/>
<name>A0ABV7XID8_9GAMM</name>
<dbReference type="NCBIfam" id="TIGR01730">
    <property type="entry name" value="RND_mfp"/>
    <property type="match status" value="1"/>
</dbReference>
<dbReference type="PANTHER" id="PTHR30469">
    <property type="entry name" value="MULTIDRUG RESISTANCE PROTEIN MDTA"/>
    <property type="match status" value="1"/>
</dbReference>
<evidence type="ECO:0000313" key="7">
    <source>
        <dbReference type="EMBL" id="MFC3715641.1"/>
    </source>
</evidence>
<dbReference type="Gene3D" id="2.40.420.20">
    <property type="match status" value="1"/>
</dbReference>
<dbReference type="EMBL" id="JBHRYA010000003">
    <property type="protein sequence ID" value="MFC3715641.1"/>
    <property type="molecule type" value="Genomic_DNA"/>
</dbReference>
<feature type="domain" description="CzcB-like barrel-sandwich hybrid" evidence="5">
    <location>
        <begin position="79"/>
        <end position="205"/>
    </location>
</feature>
<dbReference type="PROSITE" id="PS51257">
    <property type="entry name" value="PROKAR_LIPOPROTEIN"/>
    <property type="match status" value="1"/>
</dbReference>
<feature type="chain" id="PRO_5045258887" evidence="3">
    <location>
        <begin position="31"/>
        <end position="379"/>
    </location>
</feature>
<evidence type="ECO:0000256" key="2">
    <source>
        <dbReference type="SAM" id="MobiDB-lite"/>
    </source>
</evidence>
<dbReference type="Proteomes" id="UP001595705">
    <property type="component" value="Unassembled WGS sequence"/>
</dbReference>
<accession>A0ABV7XID8</accession>
<evidence type="ECO:0000259" key="4">
    <source>
        <dbReference type="Pfam" id="PF25954"/>
    </source>
</evidence>
<dbReference type="PANTHER" id="PTHR30469:SF38">
    <property type="entry name" value="HLYD FAMILY SECRETION PROTEIN"/>
    <property type="match status" value="1"/>
</dbReference>
<evidence type="ECO:0000256" key="1">
    <source>
        <dbReference type="ARBA" id="ARBA00009477"/>
    </source>
</evidence>
<dbReference type="Pfam" id="PF25989">
    <property type="entry name" value="YknX_C"/>
    <property type="match status" value="1"/>
</dbReference>
<dbReference type="InterPro" id="IPR058792">
    <property type="entry name" value="Beta-barrel_RND_2"/>
</dbReference>
<keyword evidence="3" id="KW-0732">Signal</keyword>
<sequence>MDKNTVFQGFARTLLAIVLVAGVASVSACKADGEGNAQAKEPDAGKAADAIPVEVAKASRRAVAASYTGTGTLEARAEAQVVAKTSGIAMEVFAEEGQRVKAGQVLVRLDADRARLQVAQGVAQVRKLEANYKRAVQLAAQQMVSANDLDQLKYDLANARAAYDMARLELSYTNVVAPISGVVAARDIKPGNFVQINSPIFRIVDSSRLEVTLNVPERELAKLQPGQAVTLAADALPGRTFAGKVDRVSPVVDTGTGTFRVVAAFPGEGELHAGMFSRLSINYDQRADALVIPRAALLEDGGEPAVYVARDGKATRTVLKLGYDDSGWVEVREGLEEGDAVVVAGKAALREGSMVQVIDRDQPAKDVEKAKAPVAKAPR</sequence>
<dbReference type="Pfam" id="PF25973">
    <property type="entry name" value="BSH_CzcB"/>
    <property type="match status" value="1"/>
</dbReference>
<reference evidence="8" key="1">
    <citation type="journal article" date="2019" name="Int. J. Syst. Evol. Microbiol.">
        <title>The Global Catalogue of Microorganisms (GCM) 10K type strain sequencing project: providing services to taxonomists for standard genome sequencing and annotation.</title>
        <authorList>
            <consortium name="The Broad Institute Genomics Platform"/>
            <consortium name="The Broad Institute Genome Sequencing Center for Infectious Disease"/>
            <person name="Wu L."/>
            <person name="Ma J."/>
        </authorList>
    </citation>
    <scope>NUCLEOTIDE SEQUENCE [LARGE SCALE GENOMIC DNA]</scope>
    <source>
        <strain evidence="8">KCTC 42441</strain>
    </source>
</reference>
<evidence type="ECO:0000259" key="6">
    <source>
        <dbReference type="Pfam" id="PF25989"/>
    </source>
</evidence>
<dbReference type="InterPro" id="IPR006143">
    <property type="entry name" value="RND_pump_MFP"/>
</dbReference>
<feature type="domain" description="YknX-like C-terminal permuted SH3-like" evidence="6">
    <location>
        <begin position="289"/>
        <end position="357"/>
    </location>
</feature>
<evidence type="ECO:0000259" key="5">
    <source>
        <dbReference type="Pfam" id="PF25973"/>
    </source>
</evidence>
<feature type="compositionally biased region" description="Basic and acidic residues" evidence="2">
    <location>
        <begin position="360"/>
        <end position="371"/>
    </location>
</feature>
<gene>
    <name evidence="7" type="ORF">ACFONC_05700</name>
</gene>
<dbReference type="InterPro" id="IPR058647">
    <property type="entry name" value="BSH_CzcB-like"/>
</dbReference>
<dbReference type="InterPro" id="IPR058637">
    <property type="entry name" value="YknX-like_C"/>
</dbReference>
<feature type="signal peptide" evidence="3">
    <location>
        <begin position="1"/>
        <end position="30"/>
    </location>
</feature>
<feature type="domain" description="CusB-like beta-barrel" evidence="4">
    <location>
        <begin position="211"/>
        <end position="282"/>
    </location>
</feature>
<dbReference type="Gene3D" id="2.40.50.100">
    <property type="match status" value="1"/>
</dbReference>
<comment type="caution">
    <text evidence="7">The sequence shown here is derived from an EMBL/GenBank/DDBJ whole genome shotgun (WGS) entry which is preliminary data.</text>
</comment>
<organism evidence="7 8">
    <name type="scientific">Luteimonas soli</name>
    <dbReference type="NCBI Taxonomy" id="1648966"/>
    <lineage>
        <taxon>Bacteria</taxon>
        <taxon>Pseudomonadati</taxon>
        <taxon>Pseudomonadota</taxon>
        <taxon>Gammaproteobacteria</taxon>
        <taxon>Lysobacterales</taxon>
        <taxon>Lysobacteraceae</taxon>
        <taxon>Luteimonas</taxon>
    </lineage>
</organism>
<keyword evidence="8" id="KW-1185">Reference proteome</keyword>